<dbReference type="Proteomes" id="UP000027195">
    <property type="component" value="Unassembled WGS sequence"/>
</dbReference>
<dbReference type="HOGENOM" id="CLU_1578277_0_0_1"/>
<gene>
    <name evidence="2" type="ORF">BOTBODRAFT_48008</name>
</gene>
<dbReference type="EMBL" id="KL198086">
    <property type="protein sequence ID" value="KDQ08754.1"/>
    <property type="molecule type" value="Genomic_DNA"/>
</dbReference>
<sequence>MNPPVFDPRALEAAPPLGEGADSTANAGLLLRLSFAERAHLGTCYAPPMHTFSVKPGASVKIYGRKAGIAFEKENRKKACRDSYRNRRNTIDENTRGYIENHAALRVGNSVLSHPPGEPATPMLSTELQGDEEVSANDDDDEEEEAAPEDVAKNGDGMNEDESAHVGDL</sequence>
<dbReference type="AlphaFoldDB" id="A0A067LZP6"/>
<protein>
    <submittedName>
        <fullName evidence="2">Uncharacterized protein</fullName>
    </submittedName>
</protein>
<accession>A0A067LZP6</accession>
<evidence type="ECO:0000256" key="1">
    <source>
        <dbReference type="SAM" id="MobiDB-lite"/>
    </source>
</evidence>
<feature type="compositionally biased region" description="Acidic residues" evidence="1">
    <location>
        <begin position="129"/>
        <end position="148"/>
    </location>
</feature>
<feature type="region of interest" description="Disordered" evidence="1">
    <location>
        <begin position="109"/>
        <end position="169"/>
    </location>
</feature>
<reference evidence="3" key="1">
    <citation type="journal article" date="2014" name="Proc. Natl. Acad. Sci. U.S.A.">
        <title>Extensive sampling of basidiomycete genomes demonstrates inadequacy of the white-rot/brown-rot paradigm for wood decay fungi.</title>
        <authorList>
            <person name="Riley R."/>
            <person name="Salamov A.A."/>
            <person name="Brown D.W."/>
            <person name="Nagy L.G."/>
            <person name="Floudas D."/>
            <person name="Held B.W."/>
            <person name="Levasseur A."/>
            <person name="Lombard V."/>
            <person name="Morin E."/>
            <person name="Otillar R."/>
            <person name="Lindquist E.A."/>
            <person name="Sun H."/>
            <person name="LaButti K.M."/>
            <person name="Schmutz J."/>
            <person name="Jabbour D."/>
            <person name="Luo H."/>
            <person name="Baker S.E."/>
            <person name="Pisabarro A.G."/>
            <person name="Walton J.D."/>
            <person name="Blanchette R.A."/>
            <person name="Henrissat B."/>
            <person name="Martin F."/>
            <person name="Cullen D."/>
            <person name="Hibbett D.S."/>
            <person name="Grigoriev I.V."/>
        </authorList>
    </citation>
    <scope>NUCLEOTIDE SEQUENCE [LARGE SCALE GENOMIC DNA]</scope>
    <source>
        <strain evidence="3">FD-172 SS1</strain>
    </source>
</reference>
<organism evidence="2 3">
    <name type="scientific">Botryobasidium botryosum (strain FD-172 SS1)</name>
    <dbReference type="NCBI Taxonomy" id="930990"/>
    <lineage>
        <taxon>Eukaryota</taxon>
        <taxon>Fungi</taxon>
        <taxon>Dikarya</taxon>
        <taxon>Basidiomycota</taxon>
        <taxon>Agaricomycotina</taxon>
        <taxon>Agaricomycetes</taxon>
        <taxon>Cantharellales</taxon>
        <taxon>Botryobasidiaceae</taxon>
        <taxon>Botryobasidium</taxon>
    </lineage>
</organism>
<evidence type="ECO:0000313" key="2">
    <source>
        <dbReference type="EMBL" id="KDQ08754.1"/>
    </source>
</evidence>
<proteinExistence type="predicted"/>
<dbReference type="InParanoid" id="A0A067LZP6"/>
<evidence type="ECO:0000313" key="3">
    <source>
        <dbReference type="Proteomes" id="UP000027195"/>
    </source>
</evidence>
<keyword evidence="3" id="KW-1185">Reference proteome</keyword>
<name>A0A067LZP6_BOTB1</name>